<dbReference type="Proteomes" id="UP000029121">
    <property type="component" value="Unassembled WGS sequence"/>
</dbReference>
<evidence type="ECO:0008006" key="4">
    <source>
        <dbReference type="Google" id="ProtNLM"/>
    </source>
</evidence>
<dbReference type="AlphaFoldDB" id="R0I7Z3"/>
<name>R0I7Z3_9BRAS</name>
<accession>R0I7Z3</accession>
<feature type="signal peptide" evidence="1">
    <location>
        <begin position="1"/>
        <end position="24"/>
    </location>
</feature>
<evidence type="ECO:0000256" key="1">
    <source>
        <dbReference type="SAM" id="SignalP"/>
    </source>
</evidence>
<organism evidence="2 3">
    <name type="scientific">Capsella rubella</name>
    <dbReference type="NCBI Taxonomy" id="81985"/>
    <lineage>
        <taxon>Eukaryota</taxon>
        <taxon>Viridiplantae</taxon>
        <taxon>Streptophyta</taxon>
        <taxon>Embryophyta</taxon>
        <taxon>Tracheophyta</taxon>
        <taxon>Spermatophyta</taxon>
        <taxon>Magnoliopsida</taxon>
        <taxon>eudicotyledons</taxon>
        <taxon>Gunneridae</taxon>
        <taxon>Pentapetalae</taxon>
        <taxon>rosids</taxon>
        <taxon>malvids</taxon>
        <taxon>Brassicales</taxon>
        <taxon>Brassicaceae</taxon>
        <taxon>Camelineae</taxon>
        <taxon>Capsella</taxon>
    </lineage>
</organism>
<proteinExistence type="predicted"/>
<evidence type="ECO:0000313" key="3">
    <source>
        <dbReference type="Proteomes" id="UP000029121"/>
    </source>
</evidence>
<reference evidence="3" key="1">
    <citation type="journal article" date="2013" name="Nat. Genet.">
        <title>The Capsella rubella genome and the genomic consequences of rapid mating system evolution.</title>
        <authorList>
            <person name="Slotte T."/>
            <person name="Hazzouri K.M."/>
            <person name="Agren J.A."/>
            <person name="Koenig D."/>
            <person name="Maumus F."/>
            <person name="Guo Y.L."/>
            <person name="Steige K."/>
            <person name="Platts A.E."/>
            <person name="Escobar J.S."/>
            <person name="Newman L.K."/>
            <person name="Wang W."/>
            <person name="Mandakova T."/>
            <person name="Vello E."/>
            <person name="Smith L.M."/>
            <person name="Henz S.R."/>
            <person name="Steffen J."/>
            <person name="Takuno S."/>
            <person name="Brandvain Y."/>
            <person name="Coop G."/>
            <person name="Andolfatto P."/>
            <person name="Hu T.T."/>
            <person name="Blanchette M."/>
            <person name="Clark R.M."/>
            <person name="Quesneville H."/>
            <person name="Nordborg M."/>
            <person name="Gaut B.S."/>
            <person name="Lysak M.A."/>
            <person name="Jenkins J."/>
            <person name="Grimwood J."/>
            <person name="Chapman J."/>
            <person name="Prochnik S."/>
            <person name="Shu S."/>
            <person name="Rokhsar D."/>
            <person name="Schmutz J."/>
            <person name="Weigel D."/>
            <person name="Wright S.I."/>
        </authorList>
    </citation>
    <scope>NUCLEOTIDE SEQUENCE [LARGE SCALE GENOMIC DNA]</scope>
    <source>
        <strain evidence="3">cv. Monte Gargano</strain>
    </source>
</reference>
<gene>
    <name evidence="2" type="ORF">CARUB_v10015902mg</name>
</gene>
<sequence length="87" mass="9753">MAINTKTLVTFCFTVFFILTFVQCLPMTPTENPGYGGELRETACWDDAGCQMGHGGPCDRFCKHDYWSYGLCLKRRCCCIDVIPTPG</sequence>
<dbReference type="EMBL" id="KB870807">
    <property type="protein sequence ID" value="EOA32608.1"/>
    <property type="molecule type" value="Genomic_DNA"/>
</dbReference>
<evidence type="ECO:0000313" key="2">
    <source>
        <dbReference type="EMBL" id="EOA32608.1"/>
    </source>
</evidence>
<feature type="chain" id="PRO_5004342909" description="Knottin scorpion toxin-like domain-containing protein" evidence="1">
    <location>
        <begin position="25"/>
        <end position="87"/>
    </location>
</feature>
<keyword evidence="3" id="KW-1185">Reference proteome</keyword>
<protein>
    <recommendedName>
        <fullName evidence="4">Knottin scorpion toxin-like domain-containing protein</fullName>
    </recommendedName>
</protein>
<keyword evidence="1" id="KW-0732">Signal</keyword>